<keyword evidence="3" id="KW-1185">Reference proteome</keyword>
<evidence type="ECO:0000259" key="1">
    <source>
        <dbReference type="SMART" id="SM01222"/>
    </source>
</evidence>
<dbReference type="Pfam" id="PF07837">
    <property type="entry name" value="FTCD_N"/>
    <property type="match status" value="1"/>
</dbReference>
<dbReference type="EMBL" id="MZMZ02000868">
    <property type="protein sequence ID" value="RQM30291.1"/>
    <property type="molecule type" value="Genomic_DNA"/>
</dbReference>
<accession>A0A3R7ZLK0</accession>
<dbReference type="SUPFAM" id="SSF55961">
    <property type="entry name" value="Bet v1-like"/>
    <property type="match status" value="1"/>
</dbReference>
<dbReference type="InterPro" id="IPR051623">
    <property type="entry name" value="FTCD"/>
</dbReference>
<comment type="caution">
    <text evidence="2">The sequence shown here is derived from an EMBL/GenBank/DDBJ whole genome shotgun (WGS) entry which is preliminary data.</text>
</comment>
<dbReference type="Gene3D" id="3.30.530.20">
    <property type="match status" value="1"/>
</dbReference>
<organism evidence="2 3">
    <name type="scientific">Aphanomyces astaci</name>
    <name type="common">Crayfish plague agent</name>
    <dbReference type="NCBI Taxonomy" id="112090"/>
    <lineage>
        <taxon>Eukaryota</taxon>
        <taxon>Sar</taxon>
        <taxon>Stramenopiles</taxon>
        <taxon>Oomycota</taxon>
        <taxon>Saprolegniomycetes</taxon>
        <taxon>Saprolegniales</taxon>
        <taxon>Verrucalvaceae</taxon>
        <taxon>Aphanomyces</taxon>
    </lineage>
</organism>
<dbReference type="PANTHER" id="PTHR12234:SF1">
    <property type="entry name" value="FORMIMINOTRANSFERASE N-TERMINAL SUBDOMAIN-CONTAINING PROTEIN"/>
    <property type="match status" value="1"/>
</dbReference>
<dbReference type="GO" id="GO:0005542">
    <property type="term" value="F:folic acid binding"/>
    <property type="evidence" value="ECO:0007669"/>
    <property type="project" value="InterPro"/>
</dbReference>
<reference evidence="2" key="1">
    <citation type="submission" date="2018-07" db="EMBL/GenBank/DDBJ databases">
        <title>Annotation of Aphanomyces astaci genome assembly.</title>
        <authorList>
            <person name="Studholme D.J."/>
        </authorList>
    </citation>
    <scope>NUCLEOTIDE SEQUENCE [LARGE SCALE GENOMIC DNA]</scope>
    <source>
        <strain evidence="2">Pc</strain>
    </source>
</reference>
<dbReference type="Proteomes" id="UP000284702">
    <property type="component" value="Unassembled WGS sequence"/>
</dbReference>
<proteinExistence type="predicted"/>
<dbReference type="SUPFAM" id="SSF55116">
    <property type="entry name" value="Formiminotransferase domain of formiminotransferase-cyclodeaminase"/>
    <property type="match status" value="1"/>
</dbReference>
<evidence type="ECO:0000313" key="2">
    <source>
        <dbReference type="EMBL" id="RQM30291.1"/>
    </source>
</evidence>
<dbReference type="Gene3D" id="3.30.990.10">
    <property type="entry name" value="Formiminotransferase, N-terminal subdomain"/>
    <property type="match status" value="1"/>
</dbReference>
<name>A0A3R7ZLK0_APHAT</name>
<dbReference type="AlphaFoldDB" id="A0A3R7ZLK0"/>
<evidence type="ECO:0000313" key="3">
    <source>
        <dbReference type="Proteomes" id="UP000284702"/>
    </source>
</evidence>
<sequence length="598" mass="65774">MSSCSSSMTARGCAHLAIVYVSEGRCPSILSELAVFAATATATEAAPRALLAHSFADPTYNRTSFYFVGSHVAASASSFVKAALARLEFSTHRGTHPTLGTVDHVCFSPLGTATALDSASEASTFASSLHSAVLTLPIYGYGPRLTGLCLKDIRKSLGYFTPTTTGAATIGRLHALVKENPPSAWTIQHVNAKGIDPELLSPEPHGVLCMGSVPLVLNYNLRCHPQDSKLTVAKLTRQVRFLSAAEAAAVEVGARITDAYFTGPTEAALLEAWRATIVEHSQLRDGGVAWTLRADEGNMRFFKAPDPLHRVGAHMFMSVVEVAGTLDEVIDLFRTDTTFKAKEYVKRFGKGLLDAVNLYTIVDPTPDFPNEKIAVTWFAMKSPFDKIVANRDCVMLESLDRPGYLQISFLNHFDVKGTPPEWLIELGMKKRCKSILDIELYLREDRLGRGVVLSPADFVPLTRRRHCFLCRKRFRPWTKRSNSACVSAFVHADLPFCTPDHVQLALEATYPHPSHQLCMKDAGMQNKVYLSSRFTPSLTQVGAFFNSKACRETFGVIMDAVKNNMPMCMYSEAISSKQLSALTYDQLKTLYTAYIESL</sequence>
<dbReference type="InterPro" id="IPR023393">
    <property type="entry name" value="START-like_dom_sf"/>
</dbReference>
<dbReference type="PANTHER" id="PTHR12234">
    <property type="entry name" value="FORMIMINOTRANSFERASE-CYCLODEAMINASE"/>
    <property type="match status" value="1"/>
</dbReference>
<dbReference type="InterPro" id="IPR022384">
    <property type="entry name" value="FormiminoTrfase_cat_dom_sf"/>
</dbReference>
<dbReference type="InterPro" id="IPR012886">
    <property type="entry name" value="Formiminotransferase_N"/>
</dbReference>
<dbReference type="GO" id="GO:0016740">
    <property type="term" value="F:transferase activity"/>
    <property type="evidence" value="ECO:0007669"/>
    <property type="project" value="InterPro"/>
</dbReference>
<dbReference type="InterPro" id="IPR037064">
    <property type="entry name" value="Formiminotransferase_N_sf"/>
</dbReference>
<dbReference type="VEuPathDB" id="FungiDB:H257_08917"/>
<feature type="domain" description="Formiminotransferase N-terminal subdomain" evidence="1">
    <location>
        <begin position="15"/>
        <end position="194"/>
    </location>
</feature>
<protein>
    <recommendedName>
        <fullName evidence="1">Formiminotransferase N-terminal subdomain domain-containing protein</fullName>
    </recommendedName>
</protein>
<gene>
    <name evidence="2" type="ORF">B5M09_010000</name>
</gene>
<dbReference type="SMART" id="SM01222">
    <property type="entry name" value="FTCD_N"/>
    <property type="match status" value="1"/>
</dbReference>
<dbReference type="VEuPathDB" id="FungiDB:H257_08919"/>